<dbReference type="InterPro" id="IPR003340">
    <property type="entry name" value="B3_DNA-bd"/>
</dbReference>
<evidence type="ECO:0000313" key="7">
    <source>
        <dbReference type="EMBL" id="PWZ27249.1"/>
    </source>
</evidence>
<proteinExistence type="predicted"/>
<sequence length="262" mass="30237">MISHTAAITIYTKTGERREMAEATPYEEQRRRQVEANKRKLEELQLHHLSAAIREAAAAAKPSLWLYFIQSAFMQVKKRKARVPLDVADAVMEPVRRSGRLANLPDKPVYREKVPDFGMKIRRTYGSVRRDLTNRVYATDDARSYAISKAEDLEQELDSSFPIFIKPMTQSHVTGGFWLGLPIHFCRKYLPKRDEMITLVDEDDDESDTLYLAMKRGLSAGWRGFAVQQKLVDGDCLVFQLIEQTKFKVYITRASSYYKSED</sequence>
<dbReference type="EMBL" id="NCVQ01000005">
    <property type="protein sequence ID" value="PWZ27249.1"/>
    <property type="molecule type" value="Genomic_DNA"/>
</dbReference>
<keyword evidence="2" id="KW-0805">Transcription regulation</keyword>
<evidence type="ECO:0000256" key="4">
    <source>
        <dbReference type="ARBA" id="ARBA00023163"/>
    </source>
</evidence>
<evidence type="ECO:0000259" key="6">
    <source>
        <dbReference type="PROSITE" id="PS50863"/>
    </source>
</evidence>
<dbReference type="AlphaFoldDB" id="A0A3L6F2J4"/>
<organism evidence="7">
    <name type="scientific">Zea mays</name>
    <name type="common">Maize</name>
    <dbReference type="NCBI Taxonomy" id="4577"/>
    <lineage>
        <taxon>Eukaryota</taxon>
        <taxon>Viridiplantae</taxon>
        <taxon>Streptophyta</taxon>
        <taxon>Embryophyta</taxon>
        <taxon>Tracheophyta</taxon>
        <taxon>Spermatophyta</taxon>
        <taxon>Magnoliopsida</taxon>
        <taxon>Liliopsida</taxon>
        <taxon>Poales</taxon>
        <taxon>Poaceae</taxon>
        <taxon>PACMAD clade</taxon>
        <taxon>Panicoideae</taxon>
        <taxon>Andropogonodae</taxon>
        <taxon>Andropogoneae</taxon>
        <taxon>Tripsacinae</taxon>
        <taxon>Zea</taxon>
    </lineage>
</organism>
<dbReference type="PANTHER" id="PTHR31391">
    <property type="entry name" value="B3 DOMAIN-CONTAINING PROTEIN OS11G0197600-RELATED"/>
    <property type="match status" value="1"/>
</dbReference>
<dbReference type="GO" id="GO:0003677">
    <property type="term" value="F:DNA binding"/>
    <property type="evidence" value="ECO:0007669"/>
    <property type="project" value="UniProtKB-KW"/>
</dbReference>
<reference evidence="7" key="1">
    <citation type="journal article" date="2018" name="Nat. Genet.">
        <title>Extensive intraspecific gene order and gene structural variations between Mo17 and other maize genomes.</title>
        <authorList>
            <person name="Sun S."/>
            <person name="Zhou Y."/>
            <person name="Chen J."/>
            <person name="Shi J."/>
            <person name="Zhao H."/>
            <person name="Zhao H."/>
            <person name="Song W."/>
            <person name="Zhang M."/>
            <person name="Cui Y."/>
            <person name="Dong X."/>
            <person name="Liu H."/>
            <person name="Ma X."/>
            <person name="Jiao Y."/>
            <person name="Wang B."/>
            <person name="Wei X."/>
            <person name="Stein J.C."/>
            <person name="Glaubitz J.C."/>
            <person name="Lu F."/>
            <person name="Yu G."/>
            <person name="Liang C."/>
            <person name="Fengler K."/>
            <person name="Li B."/>
            <person name="Rafalski A."/>
            <person name="Schnable P.S."/>
            <person name="Ware D.H."/>
            <person name="Buckler E.S."/>
            <person name="Lai J."/>
        </authorList>
    </citation>
    <scope>NUCLEOTIDE SEQUENCE [LARGE SCALE GENOMIC DNA]</scope>
    <source>
        <tissue evidence="7">Seedling</tissue>
    </source>
</reference>
<comment type="subcellular location">
    <subcellularLocation>
        <location evidence="1">Nucleus</location>
    </subcellularLocation>
</comment>
<accession>A0A3L6F2J4</accession>
<evidence type="ECO:0000256" key="5">
    <source>
        <dbReference type="ARBA" id="ARBA00023242"/>
    </source>
</evidence>
<dbReference type="PANTHER" id="PTHR31391:SF99">
    <property type="entry name" value="B3 DOMAIN-CONTAINING PROTEIN OS06G0194400"/>
    <property type="match status" value="1"/>
</dbReference>
<dbReference type="InterPro" id="IPR044837">
    <property type="entry name" value="REM16-like"/>
</dbReference>
<evidence type="ECO:0000256" key="1">
    <source>
        <dbReference type="ARBA" id="ARBA00004123"/>
    </source>
</evidence>
<dbReference type="GO" id="GO:0005634">
    <property type="term" value="C:nucleus"/>
    <property type="evidence" value="ECO:0007669"/>
    <property type="project" value="UniProtKB-SubCell"/>
</dbReference>
<keyword evidence="5" id="KW-0539">Nucleus</keyword>
<evidence type="ECO:0000256" key="3">
    <source>
        <dbReference type="ARBA" id="ARBA00023125"/>
    </source>
</evidence>
<dbReference type="Proteomes" id="UP000251960">
    <property type="component" value="Chromosome 4"/>
</dbReference>
<dbReference type="SMART" id="SM01019">
    <property type="entry name" value="B3"/>
    <property type="match status" value="1"/>
</dbReference>
<evidence type="ECO:0000256" key="2">
    <source>
        <dbReference type="ARBA" id="ARBA00023015"/>
    </source>
</evidence>
<dbReference type="PROSITE" id="PS50863">
    <property type="entry name" value="B3"/>
    <property type="match status" value="1"/>
</dbReference>
<dbReference type="CDD" id="cd10017">
    <property type="entry name" value="B3_DNA"/>
    <property type="match status" value="1"/>
</dbReference>
<gene>
    <name evidence="7" type="primary">Os06g0194400_1</name>
    <name evidence="7" type="ORF">Zm00014a_009498</name>
</gene>
<dbReference type="SUPFAM" id="SSF101936">
    <property type="entry name" value="DNA-binding pseudobarrel domain"/>
    <property type="match status" value="1"/>
</dbReference>
<dbReference type="Gene3D" id="2.40.330.10">
    <property type="entry name" value="DNA-binding pseudobarrel domain"/>
    <property type="match status" value="1"/>
</dbReference>
<keyword evidence="4" id="KW-0804">Transcription</keyword>
<keyword evidence="3" id="KW-0238">DNA-binding</keyword>
<feature type="domain" description="TF-B3" evidence="6">
    <location>
        <begin position="164"/>
        <end position="255"/>
    </location>
</feature>
<dbReference type="Pfam" id="PF02362">
    <property type="entry name" value="B3"/>
    <property type="match status" value="1"/>
</dbReference>
<dbReference type="InterPro" id="IPR015300">
    <property type="entry name" value="DNA-bd_pseudobarrel_sf"/>
</dbReference>
<dbReference type="ExpressionAtlas" id="A0A3L6F2J4">
    <property type="expression patterns" value="baseline and differential"/>
</dbReference>
<name>A0A3L6F2J4_MAIZE</name>
<comment type="caution">
    <text evidence="7">The sequence shown here is derived from an EMBL/GenBank/DDBJ whole genome shotgun (WGS) entry which is preliminary data.</text>
</comment>
<protein>
    <submittedName>
        <fullName evidence="7">B3 domain-containing protein</fullName>
    </submittedName>
</protein>